<dbReference type="RefSeq" id="WP_172689472.1">
    <property type="nucleotide sequence ID" value="NZ_CP077975.1"/>
</dbReference>
<accession>A0A218MAV2</accession>
<sequence length="229" mass="26359">MRTAFFVDGYNLFYGLLAGTEFKWLNLRSLLAHVAHVQEPSSELVSVSYFTSGVKPDLATRGVLSKQAQDTYIRALKTTGVEVIWGRHRLEPGRAPRFVDKKTPASRRDQVDIWQLEEKETDVNIAISMYRLAVRQTSLPEAERIQQIVLVSADTDMTPALRALREDFPDLRIGVILPHREGIKREPPGSLENYSNWMRRFIRADELKAHQFPDRVPTKKKPADKPEYW</sequence>
<feature type="domain" description="NYN" evidence="1">
    <location>
        <begin position="2"/>
        <end position="167"/>
    </location>
</feature>
<dbReference type="AlphaFoldDB" id="A0A218MAV2"/>
<dbReference type="GO" id="GO:0004540">
    <property type="term" value="F:RNA nuclease activity"/>
    <property type="evidence" value="ECO:0007669"/>
    <property type="project" value="InterPro"/>
</dbReference>
<dbReference type="InterPro" id="IPR021139">
    <property type="entry name" value="NYN"/>
</dbReference>
<proteinExistence type="predicted"/>
<reference evidence="2" key="1">
    <citation type="journal article" date="2018" name="Virulence">
        <title>Coexistence of two novel resistance plasmids, blaKPC-2-carrying p14057A and tetA(A) -carrying p14057B, in Pseudomonas aeruginosa.</title>
        <authorList>
            <person name="Shi L."/>
            <person name="Liang Q."/>
            <person name="Feng J."/>
            <person name="Zhan Z."/>
            <person name="Zhao Y."/>
            <person name="Yang W."/>
            <person name="Yang H."/>
            <person name="Chen Y."/>
            <person name="Huang M."/>
            <person name="Tong Y."/>
            <person name="Li X."/>
            <person name="Yin Z."/>
            <person name="Wang J."/>
            <person name="Zhou D."/>
        </authorList>
    </citation>
    <scope>NUCLEOTIDE SEQUENCE</scope>
    <source>
        <plasmid evidence="2">p14057B</plasmid>
    </source>
</reference>
<dbReference type="Gene3D" id="3.40.50.1010">
    <property type="entry name" value="5'-nuclease"/>
    <property type="match status" value="1"/>
</dbReference>
<keyword evidence="2" id="KW-0614">Plasmid</keyword>
<name>A0A218MAV2_PSEAI</name>
<geneLocation type="plasmid" evidence="2">
    <name>p14057B</name>
</geneLocation>
<protein>
    <recommendedName>
        <fullName evidence="1">NYN domain-containing protein</fullName>
    </recommendedName>
</protein>
<evidence type="ECO:0000313" key="2">
    <source>
        <dbReference type="EMBL" id="ASD54113.1"/>
    </source>
</evidence>
<organism evidence="2">
    <name type="scientific">Pseudomonas aeruginosa</name>
    <dbReference type="NCBI Taxonomy" id="287"/>
    <lineage>
        <taxon>Bacteria</taxon>
        <taxon>Pseudomonadati</taxon>
        <taxon>Pseudomonadota</taxon>
        <taxon>Gammaproteobacteria</taxon>
        <taxon>Pseudomonadales</taxon>
        <taxon>Pseudomonadaceae</taxon>
        <taxon>Pseudomonas</taxon>
    </lineage>
</organism>
<dbReference type="CDD" id="cd18722">
    <property type="entry name" value="PIN_NicB-like"/>
    <property type="match status" value="1"/>
</dbReference>
<dbReference type="EMBL" id="KY296096">
    <property type="protein sequence ID" value="ASD54113.1"/>
    <property type="molecule type" value="Genomic_DNA"/>
</dbReference>
<evidence type="ECO:0000259" key="1">
    <source>
        <dbReference type="Pfam" id="PF01936"/>
    </source>
</evidence>
<dbReference type="Pfam" id="PF01936">
    <property type="entry name" value="NYN"/>
    <property type="match status" value="1"/>
</dbReference>